<comment type="caution">
    <text evidence="1">The sequence shown here is derived from an EMBL/GenBank/DDBJ whole genome shotgun (WGS) entry which is preliminary data.</text>
</comment>
<dbReference type="InterPro" id="IPR029035">
    <property type="entry name" value="DHS-like_NAD/FAD-binding_dom"/>
</dbReference>
<gene>
    <name evidence="1" type="ORF">EZJ58_0174</name>
</gene>
<evidence type="ECO:0000313" key="2">
    <source>
        <dbReference type="Proteomes" id="UP000294555"/>
    </source>
</evidence>
<dbReference type="SUPFAM" id="SSF52467">
    <property type="entry name" value="DHS-like NAD/FAD-binding domain"/>
    <property type="match status" value="1"/>
</dbReference>
<dbReference type="Pfam" id="PF13289">
    <property type="entry name" value="SIR2_2"/>
    <property type="match status" value="1"/>
</dbReference>
<dbReference type="OrthoDB" id="2077946at2"/>
<accession>A0A4V2Q2B0</accession>
<evidence type="ECO:0000313" key="1">
    <source>
        <dbReference type="EMBL" id="TCL02178.1"/>
    </source>
</evidence>
<dbReference type="AlphaFoldDB" id="A0A4V2Q2B0"/>
<dbReference type="EMBL" id="SJOI01000001">
    <property type="protein sequence ID" value="TCL02178.1"/>
    <property type="molecule type" value="Genomic_DNA"/>
</dbReference>
<reference evidence="1 2" key="1">
    <citation type="submission" date="2019-02" db="EMBL/GenBank/DDBJ databases">
        <title>Investigation of anaerobic lignin degradation for improved lignocellulosic biofuels.</title>
        <authorList>
            <person name="Deangelis K."/>
        </authorList>
    </citation>
    <scope>NUCLEOTIDE SEQUENCE [LARGE SCALE GENOMIC DNA]</scope>
    <source>
        <strain evidence="1 2">159R</strain>
    </source>
</reference>
<name>A0A4V2Q2B0_9GAMM</name>
<dbReference type="Gene3D" id="3.40.50.1220">
    <property type="entry name" value="TPP-binding domain"/>
    <property type="match status" value="1"/>
</dbReference>
<sequence>MRFIADGPSVPNDLITARDDGDVIFFCGAGVSQANAGLPDFETLGKNVIEILGSAQNGPARRLLEKARELGRMAGVGGLVATDRIFSLLEREFEVRDVRTAIAQAIKPNQDHDLLAHRILLDIATAPNGITRLVTTNFDLLFEECAPVLLSSGPPHLPDPKNDRDFRGVIHLHGRVNEQYDYVQDDEFVASSADFGRAYLSDGWATRFIQALLTHYQIVFIGYSADDPPIQYLLEALNLHAGHRSRLYAFQEGDSGAAAALWEHKGVQAISFDSSDKYRALWATLSAWGERARDIDGWYANLFSKVIKGPAELGAHLRGQISNIISTPDGAHRIANADEPLDAMWLLVFDSHQRYGKPERVEPYDKFSENFDPFTMLCLDFDVQPDPGNRDNILGKRNIPADAWDGFEININDLGERGEKSLGIRDRDLKSNSTLSKRLISISIWLQRIAHQPVALWWASHQNGLHPIIVKSIQYSLRREAHRFSANMLRGWRQLLASWSDVRESAEIFIYEIEERSIQEGWTPALIRMLAAVYRPQIIVKPAFGKHPLLWGKDVPDGLIRIDIDYPQAHKSLIVPDELLDYTIAQFRENLILSKSLEQEISGNDSLYFSTTCVGDDGPDLPDDSYGLTGQIIIYQKLMGRLVKLDPLLARAETKRWPIKDDYIFARLRIWVAGIPNFLDPTEVALIFRDFSETVFWGSFHERDLLYALRDRWAEFSADDKEFIEHRLLIGAFPWSGDNLKGREENIALDRLNRLYWLFQHGVIFSFDVAKKIEELHKIVPEWTTHAGDQVGNSNALTVQSINVDNNPDLILSTPISQVLTLAHEARKEFTYDRVRKEPFKGLVMQRPSRALAVLTYAARYGEAPLWAWSDFLYADTRPTDRLRMINVIAERLNKLSPEALQGIINPVTQWMEHLAPRLYTDAAPIFGGLWNKVLEAIMNYKTEKPHDPNKGWADDAINAPVGKLANLLMKDPIKNDLAHAEGFPSYWTGRFEQLLALPGDMRQYAIVMVCYQLCWLFVIDPVWTERHLISLAERKDVDGDAFWEGLLWSARIPNCELFLLLKSFILARAVQPQLLRHKSNIFAGFILDGWGGLDNADQPKKLVTDIELREVLIQADDTFRGQVLRYLENWSTKTPKPWREHILYFLKNVWPKQRALHTPLISAMLTDLAFASGELMPAIVQIILPMLVPIRGSLLRMMYLKDGDDSHPVRCYPIVTLNIFYVILAEDPSLWPYKTDEVLDYLSQCSETKDDPRISEIRRRRNK</sequence>
<protein>
    <submittedName>
        <fullName evidence="1">SIR2-like protein</fullName>
    </submittedName>
</protein>
<keyword evidence="2" id="KW-1185">Reference proteome</keyword>
<dbReference type="Proteomes" id="UP000294555">
    <property type="component" value="Unassembled WGS sequence"/>
</dbReference>
<organism evidence="1 2">
    <name type="scientific">Sodalis ligni</name>
    <dbReference type="NCBI Taxonomy" id="2697027"/>
    <lineage>
        <taxon>Bacteria</taxon>
        <taxon>Pseudomonadati</taxon>
        <taxon>Pseudomonadota</taxon>
        <taxon>Gammaproteobacteria</taxon>
        <taxon>Enterobacterales</taxon>
        <taxon>Bruguierivoracaceae</taxon>
        <taxon>Sodalis</taxon>
    </lineage>
</organism>
<proteinExistence type="predicted"/>
<dbReference type="RefSeq" id="WP_132921150.1">
    <property type="nucleotide sequence ID" value="NZ_SJOI01000001.1"/>
</dbReference>